<protein>
    <submittedName>
        <fullName evidence="4">Uncharacterized protein</fullName>
    </submittedName>
</protein>
<organism evidence="4 5">
    <name type="scientific">Photobacterium proteolyticum</name>
    <dbReference type="NCBI Taxonomy" id="1903952"/>
    <lineage>
        <taxon>Bacteria</taxon>
        <taxon>Pseudomonadati</taxon>
        <taxon>Pseudomonadota</taxon>
        <taxon>Gammaproteobacteria</taxon>
        <taxon>Vibrionales</taxon>
        <taxon>Vibrionaceae</taxon>
        <taxon>Photobacterium</taxon>
    </lineage>
</organism>
<reference evidence="4 5" key="1">
    <citation type="submission" date="2016-09" db="EMBL/GenBank/DDBJ databases">
        <title>Photobacterium proteolyticum sp. nov. a protease producing bacterium isolated from ocean sediments of Laizhou Bay.</title>
        <authorList>
            <person name="Li Y."/>
        </authorList>
    </citation>
    <scope>NUCLEOTIDE SEQUENCE [LARGE SCALE GENOMIC DNA]</scope>
    <source>
        <strain evidence="4 5">13-12</strain>
    </source>
</reference>
<keyword evidence="2 3" id="KW-0040">ANK repeat</keyword>
<dbReference type="AlphaFoldDB" id="A0A1Q9G6Y8"/>
<keyword evidence="1" id="KW-0677">Repeat</keyword>
<dbReference type="PROSITE" id="PS50088">
    <property type="entry name" value="ANK_REPEAT"/>
    <property type="match status" value="1"/>
</dbReference>
<keyword evidence="5" id="KW-1185">Reference proteome</keyword>
<proteinExistence type="predicted"/>
<dbReference type="InterPro" id="IPR050745">
    <property type="entry name" value="Multifunctional_regulatory"/>
</dbReference>
<dbReference type="RefSeq" id="WP_075768051.1">
    <property type="nucleotide sequence ID" value="NZ_MJIL01000099.1"/>
</dbReference>
<dbReference type="InterPro" id="IPR002110">
    <property type="entry name" value="Ankyrin_rpt"/>
</dbReference>
<feature type="repeat" description="ANK" evidence="3">
    <location>
        <begin position="290"/>
        <end position="324"/>
    </location>
</feature>
<sequence length="380" mass="43162">MNKIEQKKGMKVAASYLDIQDYAKAAKVEKLYLASKQSQCAFHLVLRVLEKKKFEALFEAVFNKDDVANLNEELWFLLMCSALRKSGSECFSRYFSIEKFAKLSGYHKNALVGRYALKYSDKQTLEAMFKSGAQVNVHFFEMVPPGHSNFDLMLNYAEPDFLRLCLSRRLAQGLKTYSHTPNNAPRVKCWLKQGYGWWEEKVFPQLNNINQLRPSFPCRVASYDADYLVLAILTGDKALFDECLASYVDVNQRASNGMLPLVEACGRENAYWAVNSLLAKGALVNERDANNFTPLYAALGRKTVSHDLVAMLLSNGADPNHRDFTHATLLYTFGSHLNSQVQKLLFLHGGESHSPYQPGTEFCDYDPNMLNQRVIDLNKQ</sequence>
<dbReference type="Gene3D" id="1.25.40.20">
    <property type="entry name" value="Ankyrin repeat-containing domain"/>
    <property type="match status" value="1"/>
</dbReference>
<dbReference type="Pfam" id="PF12796">
    <property type="entry name" value="Ank_2"/>
    <property type="match status" value="1"/>
</dbReference>
<evidence type="ECO:0000313" key="5">
    <source>
        <dbReference type="Proteomes" id="UP000186905"/>
    </source>
</evidence>
<dbReference type="PANTHER" id="PTHR24189:SF50">
    <property type="entry name" value="ANKYRIN REPEAT AND SOCS BOX PROTEIN 2"/>
    <property type="match status" value="1"/>
</dbReference>
<evidence type="ECO:0000256" key="1">
    <source>
        <dbReference type="ARBA" id="ARBA00022737"/>
    </source>
</evidence>
<gene>
    <name evidence="4" type="ORF">BIT28_10980</name>
</gene>
<dbReference type="OrthoDB" id="305006at2"/>
<evidence type="ECO:0000313" key="4">
    <source>
        <dbReference type="EMBL" id="OLQ70052.1"/>
    </source>
</evidence>
<dbReference type="Proteomes" id="UP000186905">
    <property type="component" value="Unassembled WGS sequence"/>
</dbReference>
<comment type="caution">
    <text evidence="4">The sequence shown here is derived from an EMBL/GenBank/DDBJ whole genome shotgun (WGS) entry which is preliminary data.</text>
</comment>
<dbReference type="SUPFAM" id="SSF48403">
    <property type="entry name" value="Ankyrin repeat"/>
    <property type="match status" value="1"/>
</dbReference>
<evidence type="ECO:0000256" key="2">
    <source>
        <dbReference type="ARBA" id="ARBA00023043"/>
    </source>
</evidence>
<evidence type="ECO:0000256" key="3">
    <source>
        <dbReference type="PROSITE-ProRule" id="PRU00023"/>
    </source>
</evidence>
<dbReference type="PANTHER" id="PTHR24189">
    <property type="entry name" value="MYOTROPHIN"/>
    <property type="match status" value="1"/>
</dbReference>
<name>A0A1Q9G6Y8_9GAMM</name>
<dbReference type="STRING" id="1903952.BIT28_10980"/>
<accession>A0A1Q9G6Y8</accession>
<dbReference type="EMBL" id="MJIL01000099">
    <property type="protein sequence ID" value="OLQ70052.1"/>
    <property type="molecule type" value="Genomic_DNA"/>
</dbReference>
<dbReference type="PROSITE" id="PS50297">
    <property type="entry name" value="ANK_REP_REGION"/>
    <property type="match status" value="1"/>
</dbReference>
<dbReference type="InterPro" id="IPR036770">
    <property type="entry name" value="Ankyrin_rpt-contain_sf"/>
</dbReference>